<feature type="non-terminal residue" evidence="4">
    <location>
        <position position="269"/>
    </location>
</feature>
<feature type="non-terminal residue" evidence="4">
    <location>
        <position position="1"/>
    </location>
</feature>
<dbReference type="InterPro" id="IPR002182">
    <property type="entry name" value="NB-ARC"/>
</dbReference>
<dbReference type="InterPro" id="IPR027417">
    <property type="entry name" value="P-loop_NTPase"/>
</dbReference>
<dbReference type="InterPro" id="IPR042197">
    <property type="entry name" value="Apaf_helical"/>
</dbReference>
<evidence type="ECO:0000259" key="3">
    <source>
        <dbReference type="Pfam" id="PF23282"/>
    </source>
</evidence>
<dbReference type="SUPFAM" id="SSF52540">
    <property type="entry name" value="P-loop containing nucleoside triphosphate hydrolases"/>
    <property type="match status" value="1"/>
</dbReference>
<reference evidence="4" key="1">
    <citation type="submission" date="2007-06" db="EMBL/GenBank/DDBJ databases">
        <authorList>
            <person name="Pilotti M."/>
            <person name="Brunetti A."/>
            <person name="Lumia V."/>
            <person name="Tizzani L."/>
            <person name="Gervasi F."/>
        </authorList>
    </citation>
    <scope>NUCLEOTIDE SEQUENCE</scope>
    <source>
        <strain evidence="4">F2T.23</strain>
    </source>
</reference>
<accession>A8BNT3</accession>
<name>A8BNT3_PLAAC</name>
<protein>
    <submittedName>
        <fullName evidence="4">NBS-containing resistance-like protein</fullName>
    </submittedName>
</protein>
<dbReference type="Pfam" id="PF23282">
    <property type="entry name" value="WHD_ROQ1"/>
    <property type="match status" value="1"/>
</dbReference>
<dbReference type="PANTHER" id="PTHR11017:SF570">
    <property type="entry name" value="DISEASE RESISTANCE PROTEIN (TIR-NBS CLASS)-RELATED"/>
    <property type="match status" value="1"/>
</dbReference>
<dbReference type="InterPro" id="IPR058192">
    <property type="entry name" value="WHD_ROQ1-like"/>
</dbReference>
<dbReference type="Pfam" id="PF00931">
    <property type="entry name" value="NB-ARC"/>
    <property type="match status" value="1"/>
</dbReference>
<evidence type="ECO:0000259" key="2">
    <source>
        <dbReference type="Pfam" id="PF00931"/>
    </source>
</evidence>
<evidence type="ECO:0000313" key="4">
    <source>
        <dbReference type="EMBL" id="ABV30875.1"/>
    </source>
</evidence>
<organism evidence="4">
    <name type="scientific">Platanus acerifolia</name>
    <name type="common">London plane tree</name>
    <dbReference type="NCBI Taxonomy" id="140101"/>
    <lineage>
        <taxon>Eukaryota</taxon>
        <taxon>Viridiplantae</taxon>
        <taxon>Streptophyta</taxon>
        <taxon>Embryophyta</taxon>
        <taxon>Tracheophyta</taxon>
        <taxon>Spermatophyta</taxon>
        <taxon>Magnoliopsida</taxon>
        <taxon>Proteales</taxon>
        <taxon>Platanaceae</taxon>
        <taxon>Platanus</taxon>
    </lineage>
</organism>
<proteinExistence type="predicted"/>
<dbReference type="Gene3D" id="1.10.8.430">
    <property type="entry name" value="Helical domain of apoptotic protease-activating factors"/>
    <property type="match status" value="1"/>
</dbReference>
<keyword evidence="1" id="KW-0433">Leucine-rich repeat</keyword>
<dbReference type="AlphaFoldDB" id="A8BNT3"/>
<dbReference type="Gene3D" id="3.40.50.300">
    <property type="entry name" value="P-loop containing nucleotide triphosphate hydrolases"/>
    <property type="match status" value="1"/>
</dbReference>
<sequence>IMAKAVYNEISNRFDGNSFLADVDEQASRPSGLVDLQKQLINDILGKQNLNISHVHQGSKLIEQRFKRKKILLVLDDVDDPAQLNALARELNWFGPGSRIIITTRNQQVLKVGRVNDNDIYNIKVLDDNHSLQLFSMHAFGINQPPEHYMELSRKLINYAAGLPLTLEVMGSSLCCTRKEEWESALNKWKVLPPAEVHQKLKISYDKLENTEKAIFLDIACFFIGMNKEKAMYIWEGCGFHPDFELNLLIRRSLVSINEKNELRMHNQL</sequence>
<feature type="domain" description="Disease resistance protein Roq1-like winged-helix" evidence="3">
    <location>
        <begin position="210"/>
        <end position="267"/>
    </location>
</feature>
<dbReference type="GO" id="GO:0006952">
    <property type="term" value="P:defense response"/>
    <property type="evidence" value="ECO:0007669"/>
    <property type="project" value="InterPro"/>
</dbReference>
<dbReference type="PANTHER" id="PTHR11017">
    <property type="entry name" value="LEUCINE-RICH REPEAT-CONTAINING PROTEIN"/>
    <property type="match status" value="1"/>
</dbReference>
<dbReference type="EMBL" id="EF653106">
    <property type="protein sequence ID" value="ABV30875.1"/>
    <property type="molecule type" value="Genomic_DNA"/>
</dbReference>
<dbReference type="GO" id="GO:0043531">
    <property type="term" value="F:ADP binding"/>
    <property type="evidence" value="ECO:0007669"/>
    <property type="project" value="InterPro"/>
</dbReference>
<evidence type="ECO:0000256" key="1">
    <source>
        <dbReference type="ARBA" id="ARBA00022614"/>
    </source>
</evidence>
<dbReference type="InterPro" id="IPR044974">
    <property type="entry name" value="Disease_R_plants"/>
</dbReference>
<dbReference type="PRINTS" id="PR00364">
    <property type="entry name" value="DISEASERSIST"/>
</dbReference>
<feature type="domain" description="NB-ARC" evidence="2">
    <location>
        <begin position="4"/>
        <end position="140"/>
    </location>
</feature>